<evidence type="ECO:0000256" key="1">
    <source>
        <dbReference type="SAM" id="MobiDB-lite"/>
    </source>
</evidence>
<dbReference type="Proteomes" id="UP001500571">
    <property type="component" value="Unassembled WGS sequence"/>
</dbReference>
<reference evidence="2 3" key="1">
    <citation type="journal article" date="2019" name="Int. J. Syst. Evol. Microbiol.">
        <title>The Global Catalogue of Microorganisms (GCM) 10K type strain sequencing project: providing services to taxonomists for standard genome sequencing and annotation.</title>
        <authorList>
            <consortium name="The Broad Institute Genomics Platform"/>
            <consortium name="The Broad Institute Genome Sequencing Center for Infectious Disease"/>
            <person name="Wu L."/>
            <person name="Ma J."/>
        </authorList>
    </citation>
    <scope>NUCLEOTIDE SEQUENCE [LARGE SCALE GENOMIC DNA]</scope>
    <source>
        <strain evidence="2 3">JCM 15309</strain>
    </source>
</reference>
<organism evidence="2 3">
    <name type="scientific">Nocardioides panacihumi</name>
    <dbReference type="NCBI Taxonomy" id="400774"/>
    <lineage>
        <taxon>Bacteria</taxon>
        <taxon>Bacillati</taxon>
        <taxon>Actinomycetota</taxon>
        <taxon>Actinomycetes</taxon>
        <taxon>Propionibacteriales</taxon>
        <taxon>Nocardioidaceae</taxon>
        <taxon>Nocardioides</taxon>
    </lineage>
</organism>
<keyword evidence="3" id="KW-1185">Reference proteome</keyword>
<evidence type="ECO:0000313" key="3">
    <source>
        <dbReference type="Proteomes" id="UP001500571"/>
    </source>
</evidence>
<comment type="caution">
    <text evidence="2">The sequence shown here is derived from an EMBL/GenBank/DDBJ whole genome shotgun (WGS) entry which is preliminary data.</text>
</comment>
<evidence type="ECO:0000313" key="2">
    <source>
        <dbReference type="EMBL" id="GAA1947749.1"/>
    </source>
</evidence>
<gene>
    <name evidence="2" type="ORF">GCM10009798_03590</name>
</gene>
<name>A0ABN2Q9J6_9ACTN</name>
<proteinExistence type="predicted"/>
<sequence>MPDGHRTVDVRAELDRPDCAERHGRPLPRQRVLRRLPTLGNDLVVTAPDKHHQGNCNCDRTPRTVHETIPWIAVWVIAVNACWSVAF</sequence>
<feature type="region of interest" description="Disordered" evidence="1">
    <location>
        <begin position="1"/>
        <end position="24"/>
    </location>
</feature>
<accession>A0ABN2Q9J6</accession>
<dbReference type="EMBL" id="BAAAPB010000001">
    <property type="protein sequence ID" value="GAA1947749.1"/>
    <property type="molecule type" value="Genomic_DNA"/>
</dbReference>
<protein>
    <submittedName>
        <fullName evidence="2">Uncharacterized protein</fullName>
    </submittedName>
</protein>